<evidence type="ECO:0000313" key="2">
    <source>
        <dbReference type="EMBL" id="KFI45706.1"/>
    </source>
</evidence>
<organism evidence="2 3">
    <name type="scientific">Bifidobacterium bohemicum DSM 22767</name>
    <dbReference type="NCBI Taxonomy" id="1437606"/>
    <lineage>
        <taxon>Bacteria</taxon>
        <taxon>Bacillati</taxon>
        <taxon>Actinomycetota</taxon>
        <taxon>Actinomycetes</taxon>
        <taxon>Bifidobacteriales</taxon>
        <taxon>Bifidobacteriaceae</taxon>
        <taxon>Bifidobacterium</taxon>
    </lineage>
</organism>
<dbReference type="RefSeq" id="WP_237743123.1">
    <property type="nucleotide sequence ID" value="NZ_JDUS01000011.1"/>
</dbReference>
<protein>
    <recommendedName>
        <fullName evidence="4">DUF4125 domain-containing protein</fullName>
    </recommendedName>
</protein>
<dbReference type="Pfam" id="PF13526">
    <property type="entry name" value="DUF4125"/>
    <property type="match status" value="1"/>
</dbReference>
<comment type="caution">
    <text evidence="2">The sequence shown here is derived from an EMBL/GenBank/DDBJ whole genome shotgun (WGS) entry which is preliminary data.</text>
</comment>
<reference evidence="2 3" key="1">
    <citation type="submission" date="2014-03" db="EMBL/GenBank/DDBJ databases">
        <title>Genomics of Bifidobacteria.</title>
        <authorList>
            <person name="Ventura M."/>
            <person name="Milani C."/>
            <person name="Lugli G.A."/>
        </authorList>
    </citation>
    <scope>NUCLEOTIDE SEQUENCE [LARGE SCALE GENOMIC DNA]</scope>
    <source>
        <strain evidence="2 3">DSM 22767</strain>
    </source>
</reference>
<gene>
    <name evidence="2" type="ORF">BBOH_0507</name>
</gene>
<sequence>MNMSNSDNSCNTSTDASPNDNETNGRDACPTTVPSDELDERLVRHEWDQFQDTNNEGGRAACQGNWPTFHQMRLSQFAAWPRPLAESYARDLDDADRIGRNLITEKYGRMMASTFPDEFKRNIEPYIPRLSDTRIEAQEQVIARQVAWADDFRKRYPKLGAEMRVLTTAEDTRTATSFETYLRGELGTYSDATFDLYRRFIESLAARGENLTETTIRNTVLLGGFSSLDEAESLQR</sequence>
<name>A0A086ZGQ6_9BIFI</name>
<proteinExistence type="predicted"/>
<dbReference type="Proteomes" id="UP000029096">
    <property type="component" value="Unassembled WGS sequence"/>
</dbReference>
<keyword evidence="3" id="KW-1185">Reference proteome</keyword>
<dbReference type="STRING" id="1437606.BBOH_0507"/>
<accession>A0A086ZGQ6</accession>
<dbReference type="InterPro" id="IPR025191">
    <property type="entry name" value="DUF4125"/>
</dbReference>
<evidence type="ECO:0000313" key="3">
    <source>
        <dbReference type="Proteomes" id="UP000029096"/>
    </source>
</evidence>
<evidence type="ECO:0008006" key="4">
    <source>
        <dbReference type="Google" id="ProtNLM"/>
    </source>
</evidence>
<evidence type="ECO:0000256" key="1">
    <source>
        <dbReference type="SAM" id="MobiDB-lite"/>
    </source>
</evidence>
<dbReference type="eggNOG" id="ENOG5031HGC">
    <property type="taxonomic scope" value="Bacteria"/>
</dbReference>
<dbReference type="EMBL" id="JGYP01000002">
    <property type="protein sequence ID" value="KFI45706.1"/>
    <property type="molecule type" value="Genomic_DNA"/>
</dbReference>
<feature type="region of interest" description="Disordered" evidence="1">
    <location>
        <begin position="1"/>
        <end position="34"/>
    </location>
</feature>
<feature type="compositionally biased region" description="Low complexity" evidence="1">
    <location>
        <begin position="1"/>
        <end position="15"/>
    </location>
</feature>
<dbReference type="AlphaFoldDB" id="A0A086ZGQ6"/>